<dbReference type="CDD" id="cd06526">
    <property type="entry name" value="metazoan_ACD"/>
    <property type="match status" value="1"/>
</dbReference>
<evidence type="ECO:0000256" key="2">
    <source>
        <dbReference type="RuleBase" id="RU003616"/>
    </source>
</evidence>
<evidence type="ECO:0000313" key="5">
    <source>
        <dbReference type="Proteomes" id="UP000268014"/>
    </source>
</evidence>
<comment type="similarity">
    <text evidence="1 2">Belongs to the small heat shock protein (HSP20) family.</text>
</comment>
<dbReference type="AlphaFoldDB" id="A0A158QK01"/>
<dbReference type="EMBL" id="UZAF01016141">
    <property type="protein sequence ID" value="VDO21510.1"/>
    <property type="molecule type" value="Genomic_DNA"/>
</dbReference>
<evidence type="ECO:0000313" key="4">
    <source>
        <dbReference type="EMBL" id="VDO21510.1"/>
    </source>
</evidence>
<feature type="domain" description="SHSP" evidence="3">
    <location>
        <begin position="1"/>
        <end position="68"/>
    </location>
</feature>
<organism evidence="6">
    <name type="scientific">Haemonchus placei</name>
    <name type="common">Barber's pole worm</name>
    <dbReference type="NCBI Taxonomy" id="6290"/>
    <lineage>
        <taxon>Eukaryota</taxon>
        <taxon>Metazoa</taxon>
        <taxon>Ecdysozoa</taxon>
        <taxon>Nematoda</taxon>
        <taxon>Chromadorea</taxon>
        <taxon>Rhabditida</taxon>
        <taxon>Rhabditina</taxon>
        <taxon>Rhabditomorpha</taxon>
        <taxon>Strongyloidea</taxon>
        <taxon>Trichostrongylidae</taxon>
        <taxon>Haemonchus</taxon>
    </lineage>
</organism>
<reference evidence="4 5" key="2">
    <citation type="submission" date="2018-11" db="EMBL/GenBank/DDBJ databases">
        <authorList>
            <consortium name="Pathogen Informatics"/>
        </authorList>
    </citation>
    <scope>NUCLEOTIDE SEQUENCE [LARGE SCALE GENOMIC DNA]</scope>
    <source>
        <strain evidence="4 5">MHpl1</strain>
    </source>
</reference>
<evidence type="ECO:0000259" key="3">
    <source>
        <dbReference type="PROSITE" id="PS01031"/>
    </source>
</evidence>
<accession>A0A158QK01</accession>
<dbReference type="WBParaSite" id="HPLM_0000371101-mRNA-1">
    <property type="protein sequence ID" value="HPLM_0000371101-mRNA-1"/>
    <property type="gene ID" value="HPLM_0000371101"/>
</dbReference>
<evidence type="ECO:0000313" key="6">
    <source>
        <dbReference type="WBParaSite" id="HPLM_0000371101-mRNA-1"/>
    </source>
</evidence>
<reference evidence="6" key="1">
    <citation type="submission" date="2016-04" db="UniProtKB">
        <authorList>
            <consortium name="WormBaseParasite"/>
        </authorList>
    </citation>
    <scope>IDENTIFICATION</scope>
</reference>
<gene>
    <name evidence="4" type="ORF">HPLM_LOCUS3703</name>
</gene>
<name>A0A158QK01_HAEPC</name>
<dbReference type="STRING" id="6290.A0A158QK01"/>
<proteinExistence type="inferred from homology"/>
<dbReference type="InterPro" id="IPR008978">
    <property type="entry name" value="HSP20-like_chaperone"/>
</dbReference>
<dbReference type="Pfam" id="PF00011">
    <property type="entry name" value="HSP20"/>
    <property type="match status" value="1"/>
</dbReference>
<keyword evidence="5" id="KW-1185">Reference proteome</keyword>
<dbReference type="Gene3D" id="2.60.40.790">
    <property type="match status" value="1"/>
</dbReference>
<dbReference type="Proteomes" id="UP000268014">
    <property type="component" value="Unassembled WGS sequence"/>
</dbReference>
<dbReference type="PROSITE" id="PS01031">
    <property type="entry name" value="SHSP"/>
    <property type="match status" value="1"/>
</dbReference>
<evidence type="ECO:0000256" key="1">
    <source>
        <dbReference type="PROSITE-ProRule" id="PRU00285"/>
    </source>
</evidence>
<dbReference type="SUPFAM" id="SSF49764">
    <property type="entry name" value="HSP20-like chaperones"/>
    <property type="match status" value="1"/>
</dbReference>
<protein>
    <submittedName>
        <fullName evidence="6">SHSP domain-containing protein</fullName>
    </submittedName>
</protein>
<sequence length="72" mass="8032">MNLLRDLTSHASSQGVKLRSFVRKWTLPESVNLDAVRTQLNDSGHLSIEAPKVIEASSQRRAIPIERAPSHD</sequence>
<dbReference type="InterPro" id="IPR002068">
    <property type="entry name" value="A-crystallin/Hsp20_dom"/>
</dbReference>
<dbReference type="OrthoDB" id="1431247at2759"/>